<dbReference type="EMBL" id="LQYG01000098">
    <property type="protein sequence ID" value="KYC60260.1"/>
    <property type="molecule type" value="Genomic_DNA"/>
</dbReference>
<gene>
    <name evidence="1" type="ORF">B4098_2943</name>
</gene>
<evidence type="ECO:0000313" key="2">
    <source>
        <dbReference type="Proteomes" id="UP000075288"/>
    </source>
</evidence>
<sequence>MDAYSEKWRRLIFMLTPVRRSLRHARRARIFYLKIRGITLDNSPIFLHNK</sequence>
<reference evidence="1 2" key="1">
    <citation type="submission" date="2016-01" db="EMBL/GenBank/DDBJ databases">
        <title>Genome Sequences of Twelve Sporeforming Bacillus Species Isolated from Foods.</title>
        <authorList>
            <person name="Berendsen E.M."/>
            <person name="Wells-Bennik M.H."/>
            <person name="Krawcyk A.O."/>
            <person name="De Jong A."/>
            <person name="Holsappel S."/>
            <person name="Eijlander R.T."/>
            <person name="Kuipers O.P."/>
        </authorList>
    </citation>
    <scope>NUCLEOTIDE SEQUENCE [LARGE SCALE GENOMIC DNA]</scope>
    <source>
        <strain evidence="1 2">B4098</strain>
    </source>
</reference>
<accession>A0A150JSG0</accession>
<dbReference type="Proteomes" id="UP000075288">
    <property type="component" value="Unassembled WGS sequence"/>
</dbReference>
<name>A0A150JSG0_HEYCO</name>
<dbReference type="AlphaFoldDB" id="A0A150JSG0"/>
<protein>
    <submittedName>
        <fullName evidence="1">Uncharacterized protein</fullName>
    </submittedName>
</protein>
<proteinExistence type="predicted"/>
<comment type="caution">
    <text evidence="1">The sequence shown here is derived from an EMBL/GenBank/DDBJ whole genome shotgun (WGS) entry which is preliminary data.</text>
</comment>
<organism evidence="1 2">
    <name type="scientific">Heyndrickxia coagulans</name>
    <name type="common">Weizmannia coagulans</name>
    <dbReference type="NCBI Taxonomy" id="1398"/>
    <lineage>
        <taxon>Bacteria</taxon>
        <taxon>Bacillati</taxon>
        <taxon>Bacillota</taxon>
        <taxon>Bacilli</taxon>
        <taxon>Bacillales</taxon>
        <taxon>Bacillaceae</taxon>
        <taxon>Heyndrickxia</taxon>
    </lineage>
</organism>
<dbReference type="PATRIC" id="fig|1398.26.peg.996"/>
<evidence type="ECO:0000313" key="1">
    <source>
        <dbReference type="EMBL" id="KYC60260.1"/>
    </source>
</evidence>